<reference evidence="15" key="1">
    <citation type="journal article" date="2019" name="Int. J. Syst. Evol. Microbiol.">
        <title>The Global Catalogue of Microorganisms (GCM) 10K type strain sequencing project: providing services to taxonomists for standard genome sequencing and annotation.</title>
        <authorList>
            <consortium name="The Broad Institute Genomics Platform"/>
            <consortium name="The Broad Institute Genome Sequencing Center for Infectious Disease"/>
            <person name="Wu L."/>
            <person name="Ma J."/>
        </authorList>
    </citation>
    <scope>NUCLEOTIDE SEQUENCE [LARGE SCALE GENOMIC DNA]</scope>
    <source>
        <strain evidence="15">CGMCC 1.15304</strain>
    </source>
</reference>
<keyword evidence="9" id="KW-0902">Two-component regulatory system</keyword>
<evidence type="ECO:0000256" key="11">
    <source>
        <dbReference type="SAM" id="Phobius"/>
    </source>
</evidence>
<dbReference type="InterPro" id="IPR036890">
    <property type="entry name" value="HATPase_C_sf"/>
</dbReference>
<dbReference type="PANTHER" id="PTHR45436:SF5">
    <property type="entry name" value="SENSOR HISTIDINE KINASE TRCS"/>
    <property type="match status" value="1"/>
</dbReference>
<comment type="caution">
    <text evidence="14">The sequence shown here is derived from an EMBL/GenBank/DDBJ whole genome shotgun (WGS) entry which is preliminary data.</text>
</comment>
<dbReference type="PRINTS" id="PR00344">
    <property type="entry name" value="BCTRLSENSOR"/>
</dbReference>
<dbReference type="SUPFAM" id="SSF55874">
    <property type="entry name" value="ATPase domain of HSP90 chaperone/DNA topoisomerase II/histidine kinase"/>
    <property type="match status" value="1"/>
</dbReference>
<evidence type="ECO:0000256" key="6">
    <source>
        <dbReference type="ARBA" id="ARBA00022692"/>
    </source>
</evidence>
<name>A0ABV8UAW0_9PROT</name>
<comment type="subcellular location">
    <subcellularLocation>
        <location evidence="2">Membrane</location>
    </subcellularLocation>
</comment>
<evidence type="ECO:0000256" key="5">
    <source>
        <dbReference type="ARBA" id="ARBA00022679"/>
    </source>
</evidence>
<dbReference type="SUPFAM" id="SSF47384">
    <property type="entry name" value="Homodimeric domain of signal transducing histidine kinase"/>
    <property type="match status" value="1"/>
</dbReference>
<dbReference type="RefSeq" id="WP_068151676.1">
    <property type="nucleotide sequence ID" value="NZ_JBHSCR010000005.1"/>
</dbReference>
<sequence>MIARSLRLRLLLSATGAIAVALVLAGFGLTALFDRHVERRIQDELATYLRQLSGGIEFSEDGSFFVGVPLADPRFEVTFSGLYWQVEDDDRALAIHSRSLWDTRIALPTDPLQVGIIHHHRLPGPGGATLMVQERRILFPTNEGNRSLRIAVALDRADLDAALQAFAGDLVPSLSLLGLVLVLAVWFQVSMGLRPLDAIRRGVSAVRNGRANRLPGNQPSEVMPLVVEVNDLLENQEKVVERARQRAGDLAHGLKTPLTILQSDAARLRTMGETKLAEEIEGLVQTMRRHVDRELARVRLTEKGARPGQDTCLSTMVEKIVRTIHRTPQGEVCRWSLDVPADLYVSMDDGDLAELLGNLIDNAAHWALSEVTIRAETNGRDGFISLLVEDDGPGVSEADLGKLGNRGIRLDEQVPGNGLGLAIVRDILAAYGGDIGFANKLDGGLQVRVSLPARKSATL</sequence>
<proteinExistence type="predicted"/>
<protein>
    <recommendedName>
        <fullName evidence="3">histidine kinase</fullName>
        <ecNumber evidence="3">2.7.13.3</ecNumber>
    </recommendedName>
</protein>
<keyword evidence="4" id="KW-0597">Phosphoprotein</keyword>
<feature type="transmembrane region" description="Helical" evidence="11">
    <location>
        <begin position="174"/>
        <end position="193"/>
    </location>
</feature>
<dbReference type="PROSITE" id="PS50885">
    <property type="entry name" value="HAMP"/>
    <property type="match status" value="1"/>
</dbReference>
<keyword evidence="7 14" id="KW-0418">Kinase</keyword>
<evidence type="ECO:0000256" key="3">
    <source>
        <dbReference type="ARBA" id="ARBA00012438"/>
    </source>
</evidence>
<gene>
    <name evidence="14" type="ORF">ACFO5Q_09395</name>
</gene>
<keyword evidence="5 14" id="KW-0808">Transferase</keyword>
<evidence type="ECO:0000313" key="14">
    <source>
        <dbReference type="EMBL" id="MFC4348057.1"/>
    </source>
</evidence>
<accession>A0ABV8UAW0</accession>
<dbReference type="PROSITE" id="PS50109">
    <property type="entry name" value="HIS_KIN"/>
    <property type="match status" value="1"/>
</dbReference>
<dbReference type="InterPro" id="IPR003594">
    <property type="entry name" value="HATPase_dom"/>
</dbReference>
<dbReference type="GO" id="GO:0004673">
    <property type="term" value="F:protein histidine kinase activity"/>
    <property type="evidence" value="ECO:0007669"/>
    <property type="project" value="UniProtKB-EC"/>
</dbReference>
<evidence type="ECO:0000256" key="7">
    <source>
        <dbReference type="ARBA" id="ARBA00022777"/>
    </source>
</evidence>
<evidence type="ECO:0000256" key="4">
    <source>
        <dbReference type="ARBA" id="ARBA00022553"/>
    </source>
</evidence>
<evidence type="ECO:0000256" key="2">
    <source>
        <dbReference type="ARBA" id="ARBA00004370"/>
    </source>
</evidence>
<dbReference type="InterPro" id="IPR005467">
    <property type="entry name" value="His_kinase_dom"/>
</dbReference>
<keyword evidence="6 11" id="KW-0812">Transmembrane</keyword>
<evidence type="ECO:0000256" key="8">
    <source>
        <dbReference type="ARBA" id="ARBA00022989"/>
    </source>
</evidence>
<keyword evidence="15" id="KW-1185">Reference proteome</keyword>
<dbReference type="PANTHER" id="PTHR45436">
    <property type="entry name" value="SENSOR HISTIDINE KINASE YKOH"/>
    <property type="match status" value="1"/>
</dbReference>
<feature type="domain" description="HAMP" evidence="13">
    <location>
        <begin position="190"/>
        <end position="241"/>
    </location>
</feature>
<dbReference type="InterPro" id="IPR050428">
    <property type="entry name" value="TCS_sensor_his_kinase"/>
</dbReference>
<evidence type="ECO:0000256" key="1">
    <source>
        <dbReference type="ARBA" id="ARBA00000085"/>
    </source>
</evidence>
<keyword evidence="10 11" id="KW-0472">Membrane</keyword>
<dbReference type="InterPro" id="IPR004358">
    <property type="entry name" value="Sig_transdc_His_kin-like_C"/>
</dbReference>
<evidence type="ECO:0000259" key="12">
    <source>
        <dbReference type="PROSITE" id="PS50109"/>
    </source>
</evidence>
<evidence type="ECO:0000256" key="10">
    <source>
        <dbReference type="ARBA" id="ARBA00023136"/>
    </source>
</evidence>
<comment type="catalytic activity">
    <reaction evidence="1">
        <text>ATP + protein L-histidine = ADP + protein N-phospho-L-histidine.</text>
        <dbReference type="EC" id="2.7.13.3"/>
    </reaction>
</comment>
<dbReference type="Proteomes" id="UP001595776">
    <property type="component" value="Unassembled WGS sequence"/>
</dbReference>
<organism evidence="14 15">
    <name type="scientific">Kordiimonas lipolytica</name>
    <dbReference type="NCBI Taxonomy" id="1662421"/>
    <lineage>
        <taxon>Bacteria</taxon>
        <taxon>Pseudomonadati</taxon>
        <taxon>Pseudomonadota</taxon>
        <taxon>Alphaproteobacteria</taxon>
        <taxon>Kordiimonadales</taxon>
        <taxon>Kordiimonadaceae</taxon>
        <taxon>Kordiimonas</taxon>
    </lineage>
</organism>
<feature type="domain" description="Histidine kinase" evidence="12">
    <location>
        <begin position="249"/>
        <end position="455"/>
    </location>
</feature>
<dbReference type="Pfam" id="PF02518">
    <property type="entry name" value="HATPase_c"/>
    <property type="match status" value="1"/>
</dbReference>
<dbReference type="EMBL" id="JBHSCR010000005">
    <property type="protein sequence ID" value="MFC4348057.1"/>
    <property type="molecule type" value="Genomic_DNA"/>
</dbReference>
<dbReference type="Gene3D" id="3.30.565.10">
    <property type="entry name" value="Histidine kinase-like ATPase, C-terminal domain"/>
    <property type="match status" value="1"/>
</dbReference>
<dbReference type="InterPro" id="IPR036097">
    <property type="entry name" value="HisK_dim/P_sf"/>
</dbReference>
<keyword evidence="8 11" id="KW-1133">Transmembrane helix</keyword>
<evidence type="ECO:0000256" key="9">
    <source>
        <dbReference type="ARBA" id="ARBA00023012"/>
    </source>
</evidence>
<dbReference type="EC" id="2.7.13.3" evidence="3"/>
<evidence type="ECO:0000313" key="15">
    <source>
        <dbReference type="Proteomes" id="UP001595776"/>
    </source>
</evidence>
<dbReference type="InterPro" id="IPR003660">
    <property type="entry name" value="HAMP_dom"/>
</dbReference>
<dbReference type="Gene3D" id="1.10.287.130">
    <property type="match status" value="1"/>
</dbReference>
<evidence type="ECO:0000259" key="13">
    <source>
        <dbReference type="PROSITE" id="PS50885"/>
    </source>
</evidence>
<dbReference type="SMART" id="SM00387">
    <property type="entry name" value="HATPase_c"/>
    <property type="match status" value="1"/>
</dbReference>